<reference evidence="2" key="1">
    <citation type="submission" date="2019-08" db="EMBL/GenBank/DDBJ databases">
        <authorList>
            <person name="Kucharzyk K."/>
            <person name="Murdoch R.W."/>
            <person name="Higgins S."/>
            <person name="Loffler F."/>
        </authorList>
    </citation>
    <scope>NUCLEOTIDE SEQUENCE</scope>
</reference>
<gene>
    <name evidence="2" type="ORF">SDC9_171171</name>
</gene>
<evidence type="ECO:0000256" key="1">
    <source>
        <dbReference type="SAM" id="Phobius"/>
    </source>
</evidence>
<dbReference type="AlphaFoldDB" id="A0A645GA53"/>
<dbReference type="EMBL" id="VSSQ01072376">
    <property type="protein sequence ID" value="MPN23778.1"/>
    <property type="molecule type" value="Genomic_DNA"/>
</dbReference>
<sequence length="128" mass="14494">MIKAQIEEMIEVGRCAGLWGMDLVASDMQLALRICNGIGADWFPPWMRQLVGVICPSLIVISLPHDIEYYLGGGIRDRWVADWHFLGNGLRMAWYVKSYKVAVKAAVLWILLRLFGAAAFNWKRKGAK</sequence>
<name>A0A645GA53_9ZZZZ</name>
<protein>
    <submittedName>
        <fullName evidence="2">Uncharacterized protein</fullName>
    </submittedName>
</protein>
<organism evidence="2">
    <name type="scientific">bioreactor metagenome</name>
    <dbReference type="NCBI Taxonomy" id="1076179"/>
    <lineage>
        <taxon>unclassified sequences</taxon>
        <taxon>metagenomes</taxon>
        <taxon>ecological metagenomes</taxon>
    </lineage>
</organism>
<keyword evidence="1" id="KW-1133">Transmembrane helix</keyword>
<evidence type="ECO:0000313" key="2">
    <source>
        <dbReference type="EMBL" id="MPN23778.1"/>
    </source>
</evidence>
<proteinExistence type="predicted"/>
<feature type="transmembrane region" description="Helical" evidence="1">
    <location>
        <begin position="101"/>
        <end position="122"/>
    </location>
</feature>
<keyword evidence="1" id="KW-0472">Membrane</keyword>
<keyword evidence="1" id="KW-0812">Transmembrane</keyword>
<comment type="caution">
    <text evidence="2">The sequence shown here is derived from an EMBL/GenBank/DDBJ whole genome shotgun (WGS) entry which is preliminary data.</text>
</comment>
<accession>A0A645GA53</accession>